<dbReference type="InterPro" id="IPR019734">
    <property type="entry name" value="TPR_rpt"/>
</dbReference>
<dbReference type="EMBL" id="LXFE01000126">
    <property type="protein sequence ID" value="OLL26995.1"/>
    <property type="molecule type" value="Genomic_DNA"/>
</dbReference>
<dbReference type="PANTHER" id="PTHR14027:SF2">
    <property type="entry name" value="RNA POLYMERASE-ASSOCIATED PROTEIN CTR9 HOMOLOG"/>
    <property type="match status" value="1"/>
</dbReference>
<comment type="caution">
    <text evidence="5">The sequence shown here is derived from an EMBL/GenBank/DDBJ whole genome shotgun (WGS) entry which is preliminary data.</text>
</comment>
<dbReference type="Pfam" id="PF14559">
    <property type="entry name" value="TPR_19"/>
    <property type="match status" value="2"/>
</dbReference>
<dbReference type="Gene3D" id="1.25.40.10">
    <property type="entry name" value="Tetratricopeptide repeat domain"/>
    <property type="match status" value="3"/>
</dbReference>
<dbReference type="SUPFAM" id="SSF81901">
    <property type="entry name" value="HCP-like"/>
    <property type="match status" value="1"/>
</dbReference>
<proteinExistence type="predicted"/>
<feature type="compositionally biased region" description="Basic and acidic residues" evidence="4">
    <location>
        <begin position="998"/>
        <end position="1008"/>
    </location>
</feature>
<evidence type="ECO:0000256" key="3">
    <source>
        <dbReference type="PROSITE-ProRule" id="PRU00339"/>
    </source>
</evidence>
<dbReference type="SMART" id="SM00028">
    <property type="entry name" value="TPR"/>
    <property type="match status" value="9"/>
</dbReference>
<dbReference type="OMA" id="EHWLTIA"/>
<keyword evidence="1" id="KW-0677">Repeat</keyword>
<dbReference type="PANTHER" id="PTHR14027">
    <property type="entry name" value="RNA POLYMERASE-ASSOCIATED PROTEIN CTR9"/>
    <property type="match status" value="1"/>
</dbReference>
<name>A0A1U7LWE0_NEOID</name>
<feature type="repeat" description="TPR" evidence="3">
    <location>
        <begin position="752"/>
        <end position="785"/>
    </location>
</feature>
<evidence type="ECO:0000256" key="2">
    <source>
        <dbReference type="ARBA" id="ARBA00022803"/>
    </source>
</evidence>
<organism evidence="5 6">
    <name type="scientific">Neolecta irregularis (strain DAH-3)</name>
    <dbReference type="NCBI Taxonomy" id="1198029"/>
    <lineage>
        <taxon>Eukaryota</taxon>
        <taxon>Fungi</taxon>
        <taxon>Dikarya</taxon>
        <taxon>Ascomycota</taxon>
        <taxon>Taphrinomycotina</taxon>
        <taxon>Neolectales</taxon>
        <taxon>Neolectaceae</taxon>
        <taxon>Neolecta</taxon>
    </lineage>
</organism>
<dbReference type="Pfam" id="PF07719">
    <property type="entry name" value="TPR_2"/>
    <property type="match status" value="1"/>
</dbReference>
<accession>A0A1U7LWE0</accession>
<dbReference type="OrthoDB" id="343875at2759"/>
<dbReference type="SUPFAM" id="SSF48452">
    <property type="entry name" value="TPR-like"/>
    <property type="match status" value="3"/>
</dbReference>
<dbReference type="GO" id="GO:0006368">
    <property type="term" value="P:transcription elongation by RNA polymerase II"/>
    <property type="evidence" value="ECO:0007669"/>
    <property type="project" value="TreeGrafter"/>
</dbReference>
<feature type="region of interest" description="Disordered" evidence="4">
    <location>
        <begin position="970"/>
        <end position="1074"/>
    </location>
</feature>
<gene>
    <name evidence="5" type="ORF">NEOLI_000010</name>
</gene>
<dbReference type="Pfam" id="PF13432">
    <property type="entry name" value="TPR_16"/>
    <property type="match status" value="1"/>
</dbReference>
<dbReference type="AlphaFoldDB" id="A0A1U7LWE0"/>
<protein>
    <submittedName>
        <fullName evidence="5">Tetratricopeptide repeat protein 1</fullName>
    </submittedName>
</protein>
<reference evidence="5 6" key="1">
    <citation type="submission" date="2016-04" db="EMBL/GenBank/DDBJ databases">
        <title>Evolutionary innovation and constraint leading to complex multicellularity in the Ascomycota.</title>
        <authorList>
            <person name="Cisse O."/>
            <person name="Nguyen A."/>
            <person name="Hewitt D.A."/>
            <person name="Jedd G."/>
            <person name="Stajich J.E."/>
        </authorList>
    </citation>
    <scope>NUCLEOTIDE SEQUENCE [LARGE SCALE GENOMIC DNA]</scope>
    <source>
        <strain evidence="5 6">DAH-3</strain>
    </source>
</reference>
<sequence length="1074" mass="122944">MNDLNTNDDKIEPAREMDVFINANPKQPRIIEVPLKGTTDQFLEIDCAALPEDCTELSEALEAEEAEKAFWTRLAFEYNRQGMVDQAIELLLKGLEARAVASDQSNKLTLHAMLASLYIQKSRSAPRTAHKDELVAEAKTKDVFIRLAQDHHSSAIRIDRDWGLNQMEQAILALGKIGSGKADNDKLSLDQAAKLFEDVLKHKDGNLIALMGKARILYAKSNYKAALRIYQRVMQSQPDFQPDPRIGIGMCFWQLKWREDARAAWERSLELNPECPTSLMLLGIYYLEKSYRSVNDTTLFIQTYQKAMQFVSQARKRNTTIPMAGVVLAGYLFMKKETAKVFKLAEQVMSYSSLASITSEAFYWMARCHHHTGNMQQAINYYRRAKELNPDSLLASIGIGQMQLITRDWPSATLTFEKLAQNSPRCMEVHTILGAIYDRNSRDPTFKSDKKHDRIRARNSYDRAAKFFDDLPNQPFEDHLNIFLARSRLLEDENLDSSLNALEQVSKLYQDNDTPVTPEILNNMGVLNYEKGRYDHARVFYQDGLTLCVTLKNQDASKDLDALITTLTYNLGRLEEQSGNLDAARSAFTNILSRHPDYVEARVRLCMLDMHKEPLEVIARTVKQIYEGDPDNLDVRALHGWCLSKGKRAEEFETKHYTHTLRHFDRHDIYSLTAMGNVHLRQAKEMRITSEPEKEKRKKLYERAVEFFEKALQLDNKNAYAAQGVAIALAEEKKFDKAIQILMKVRETVNDPSVHLNLGHCLAETKEYSRAIESFTNAAKLSSGDKQKEVWACQGHVWAHMGKTQNSSEAFKMALKYNKMLLGLSPDNAYHRYNLAYLHNEYAQTLLRKPAGPDRPVESLEAALVDLDTAIEIFGELLKSSHPPHPTQVIQQRMNMCKNTLKGRLERAIIEQQEYETASLARRDEATRKREAEQRKREEKEVALRQEQEERNRVIAEERREMQEQLKAIAERRKQEEDEQHSGSDTEKKPKRKKRSKKDASSIDRTDVTGDVSDGDEEIPSKKRKMVSKKQLSKARIDDSDDDMADVEPSEVQPSAEQSDTEVGGDDDLFGENE</sequence>
<evidence type="ECO:0000313" key="5">
    <source>
        <dbReference type="EMBL" id="OLL26995.1"/>
    </source>
</evidence>
<feature type="repeat" description="TPR" evidence="3">
    <location>
        <begin position="359"/>
        <end position="392"/>
    </location>
</feature>
<feature type="repeat" description="TPR" evidence="3">
    <location>
        <begin position="565"/>
        <end position="598"/>
    </location>
</feature>
<dbReference type="Proteomes" id="UP000186594">
    <property type="component" value="Unassembled WGS sequence"/>
</dbReference>
<keyword evidence="6" id="KW-1185">Reference proteome</keyword>
<dbReference type="GO" id="GO:0016593">
    <property type="term" value="C:Cdc73/Paf1 complex"/>
    <property type="evidence" value="ECO:0007669"/>
    <property type="project" value="EnsemblFungi"/>
</dbReference>
<dbReference type="InterPro" id="IPR013105">
    <property type="entry name" value="TPR_2"/>
</dbReference>
<dbReference type="PROSITE" id="PS50005">
    <property type="entry name" value="TPR"/>
    <property type="match status" value="3"/>
</dbReference>
<dbReference type="GO" id="GO:0006355">
    <property type="term" value="P:regulation of DNA-templated transcription"/>
    <property type="evidence" value="ECO:0007669"/>
    <property type="project" value="InterPro"/>
</dbReference>
<feature type="compositionally biased region" description="Basic residues" evidence="4">
    <location>
        <begin position="1022"/>
        <end position="1033"/>
    </location>
</feature>
<keyword evidence="2 3" id="KW-0802">TPR repeat</keyword>
<feature type="compositionally biased region" description="Basic and acidic residues" evidence="4">
    <location>
        <begin position="970"/>
        <end position="988"/>
    </location>
</feature>
<dbReference type="InterPro" id="IPR031101">
    <property type="entry name" value="Ctr9"/>
</dbReference>
<feature type="compositionally biased region" description="Acidic residues" evidence="4">
    <location>
        <begin position="1039"/>
        <end position="1049"/>
    </location>
</feature>
<dbReference type="InterPro" id="IPR011990">
    <property type="entry name" value="TPR-like_helical_dom_sf"/>
</dbReference>
<evidence type="ECO:0000256" key="1">
    <source>
        <dbReference type="ARBA" id="ARBA00022737"/>
    </source>
</evidence>
<feature type="compositionally biased region" description="Basic and acidic residues" evidence="4">
    <location>
        <begin position="921"/>
        <end position="947"/>
    </location>
</feature>
<dbReference type="GO" id="GO:0000993">
    <property type="term" value="F:RNA polymerase II complex binding"/>
    <property type="evidence" value="ECO:0007669"/>
    <property type="project" value="TreeGrafter"/>
</dbReference>
<evidence type="ECO:0000256" key="4">
    <source>
        <dbReference type="SAM" id="MobiDB-lite"/>
    </source>
</evidence>
<feature type="region of interest" description="Disordered" evidence="4">
    <location>
        <begin position="918"/>
        <end position="947"/>
    </location>
</feature>
<evidence type="ECO:0000313" key="6">
    <source>
        <dbReference type="Proteomes" id="UP000186594"/>
    </source>
</evidence>
<feature type="compositionally biased region" description="Acidic residues" evidence="4">
    <location>
        <begin position="1059"/>
        <end position="1074"/>
    </location>
</feature>
<dbReference type="STRING" id="1198029.A0A1U7LWE0"/>